<protein>
    <submittedName>
        <fullName evidence="1">Uncharacterized protein</fullName>
    </submittedName>
</protein>
<reference evidence="1" key="1">
    <citation type="submission" date="2021-02" db="EMBL/GenBank/DDBJ databases">
        <authorList>
            <consortium name="DOE Joint Genome Institute"/>
            <person name="Ahrendt S."/>
            <person name="Looney B.P."/>
            <person name="Miyauchi S."/>
            <person name="Morin E."/>
            <person name="Drula E."/>
            <person name="Courty P.E."/>
            <person name="Chicoki N."/>
            <person name="Fauchery L."/>
            <person name="Kohler A."/>
            <person name="Kuo A."/>
            <person name="Labutti K."/>
            <person name="Pangilinan J."/>
            <person name="Lipzen A."/>
            <person name="Riley R."/>
            <person name="Andreopoulos W."/>
            <person name="He G."/>
            <person name="Johnson J."/>
            <person name="Barry K.W."/>
            <person name="Grigoriev I.V."/>
            <person name="Nagy L."/>
            <person name="Hibbett D."/>
            <person name="Henrissat B."/>
            <person name="Matheny P.B."/>
            <person name="Labbe J."/>
            <person name="Martin F."/>
        </authorList>
    </citation>
    <scope>NUCLEOTIDE SEQUENCE</scope>
    <source>
        <strain evidence="1">EC-137</strain>
    </source>
</reference>
<comment type="caution">
    <text evidence="1">The sequence shown here is derived from an EMBL/GenBank/DDBJ whole genome shotgun (WGS) entry which is preliminary data.</text>
</comment>
<reference evidence="1" key="2">
    <citation type="journal article" date="2022" name="New Phytol.">
        <title>Evolutionary transition to the ectomycorrhizal habit in the genomes of a hyperdiverse lineage of mushroom-forming fungi.</title>
        <authorList>
            <person name="Looney B."/>
            <person name="Miyauchi S."/>
            <person name="Morin E."/>
            <person name="Drula E."/>
            <person name="Courty P.E."/>
            <person name="Kohler A."/>
            <person name="Kuo A."/>
            <person name="LaButti K."/>
            <person name="Pangilinan J."/>
            <person name="Lipzen A."/>
            <person name="Riley R."/>
            <person name="Andreopoulos W."/>
            <person name="He G."/>
            <person name="Johnson J."/>
            <person name="Nolan M."/>
            <person name="Tritt A."/>
            <person name="Barry K.W."/>
            <person name="Grigoriev I.V."/>
            <person name="Nagy L.G."/>
            <person name="Hibbett D."/>
            <person name="Henrissat B."/>
            <person name="Matheny P.B."/>
            <person name="Labbe J."/>
            <person name="Martin F.M."/>
        </authorList>
    </citation>
    <scope>NUCLEOTIDE SEQUENCE</scope>
    <source>
        <strain evidence="1">EC-137</strain>
    </source>
</reference>
<evidence type="ECO:0000313" key="1">
    <source>
        <dbReference type="EMBL" id="KAI0030526.1"/>
    </source>
</evidence>
<dbReference type="Proteomes" id="UP000814128">
    <property type="component" value="Unassembled WGS sequence"/>
</dbReference>
<name>A0ACB8QG09_9AGAM</name>
<evidence type="ECO:0000313" key="2">
    <source>
        <dbReference type="Proteomes" id="UP000814128"/>
    </source>
</evidence>
<sequence length="304" mass="33431">MGSLPYSMIYTNSSRTALAQAKVQVWTKSGTGTDCYNGHVQLHLKHRVPAHIGHTVAYEAFRHILRHKPLKEIFEDDDQDDDHGHRKEFLLSSLPNFRAGYNHPRSESAPSPKTEWIVLPRRVLAQSPCEPRAHCVRGPILIHLHMACIHRRRNEHCRGLQLAVLTAAATATPHTTKTMTLCFAAGAAAAMIMTMMTTVAWIVEKLGRGRRPGRGSSDRSSPRAGSPPVHSPSKGRYLLPYAFSPFFESEASTGVYGYNPSSYPAFSASSASLLDFRPSGFLQYTPIPPASLLTDSGDSTHMGS</sequence>
<proteinExistence type="predicted"/>
<organism evidence="1 2">
    <name type="scientific">Vararia minispora EC-137</name>
    <dbReference type="NCBI Taxonomy" id="1314806"/>
    <lineage>
        <taxon>Eukaryota</taxon>
        <taxon>Fungi</taxon>
        <taxon>Dikarya</taxon>
        <taxon>Basidiomycota</taxon>
        <taxon>Agaricomycotina</taxon>
        <taxon>Agaricomycetes</taxon>
        <taxon>Russulales</taxon>
        <taxon>Lachnocladiaceae</taxon>
        <taxon>Vararia</taxon>
    </lineage>
</organism>
<dbReference type="EMBL" id="MU273617">
    <property type="protein sequence ID" value="KAI0030526.1"/>
    <property type="molecule type" value="Genomic_DNA"/>
</dbReference>
<accession>A0ACB8QG09</accession>
<gene>
    <name evidence="1" type="ORF">K488DRAFT_72118</name>
</gene>
<keyword evidence="2" id="KW-1185">Reference proteome</keyword>